<evidence type="ECO:0000313" key="5">
    <source>
        <dbReference type="RefSeq" id="WP_245591412.1"/>
    </source>
</evidence>
<keyword evidence="2" id="KW-0812">Transmembrane</keyword>
<feature type="transmembrane region" description="Helical" evidence="2">
    <location>
        <begin position="177"/>
        <end position="198"/>
    </location>
</feature>
<dbReference type="Pfam" id="PF00892">
    <property type="entry name" value="EamA"/>
    <property type="match status" value="1"/>
</dbReference>
<feature type="region of interest" description="Disordered" evidence="1">
    <location>
        <begin position="334"/>
        <end position="373"/>
    </location>
</feature>
<feature type="transmembrane region" description="Helical" evidence="2">
    <location>
        <begin position="96"/>
        <end position="117"/>
    </location>
</feature>
<dbReference type="InterPro" id="IPR037185">
    <property type="entry name" value="EmrE-like"/>
</dbReference>
<dbReference type="Proteomes" id="UP000675920">
    <property type="component" value="Unplaced"/>
</dbReference>
<protein>
    <submittedName>
        <fullName evidence="5">DMT family transporter</fullName>
    </submittedName>
</protein>
<dbReference type="PANTHER" id="PTHR22911:SF76">
    <property type="entry name" value="EAMA DOMAIN-CONTAINING PROTEIN"/>
    <property type="match status" value="1"/>
</dbReference>
<reference evidence="5" key="1">
    <citation type="journal article" date="2001" name="Eur. J. Biochem.">
        <title>The drug/metabolite transporter superfamily.</title>
        <authorList>
            <person name="Jack D.L."/>
            <person name="Yang N.M."/>
            <person name="Saier M.H. Jr."/>
        </authorList>
    </citation>
    <scope>NUCLEOTIDE SEQUENCE</scope>
</reference>
<feature type="transmembrane region" description="Helical" evidence="2">
    <location>
        <begin position="270"/>
        <end position="294"/>
    </location>
</feature>
<feature type="transmembrane region" description="Helical" evidence="2">
    <location>
        <begin position="43"/>
        <end position="62"/>
    </location>
</feature>
<name>A0A9U5FVA3_9BURK</name>
<evidence type="ECO:0000256" key="2">
    <source>
        <dbReference type="SAM" id="Phobius"/>
    </source>
</evidence>
<dbReference type="SUPFAM" id="SSF103481">
    <property type="entry name" value="Multidrug resistance efflux transporter EmrE"/>
    <property type="match status" value="1"/>
</dbReference>
<feature type="transmembrane region" description="Helical" evidence="2">
    <location>
        <begin position="123"/>
        <end position="141"/>
    </location>
</feature>
<sequence>MASAAADRGDARPPLLPFLILLAGGSCIGFAAIFVRLSETGPVASAFWRMAIAAPVLALLAARCSSAAATSPAAAMVQTGSTAVSATVEPVWRDRAVWATAACFAADLAVWHFSIVFTTVANATLLANFAPIVLTLGLWWLRGQRPGARFALGGLLALAGAAALTRPGAASAARPDALVGDALGLATAFFYAGYMVALKQARARHDALRLMAWSSAFSAALLLPVALGFAVLTGSPLLPASGSGWSLLLALALVTQVAGQTLIAQASAHLPVALASLTLLVQPLVAALAGWAIFGEALGPAQIAGGVAILCGVQLARANPAAETVPGDEDVAAVAGDRGSPATAATSAAATAGPDLRPTRTDCSGSARDGATR</sequence>
<dbReference type="PANTHER" id="PTHR22911">
    <property type="entry name" value="ACYL-MALONYL CONDENSING ENZYME-RELATED"/>
    <property type="match status" value="1"/>
</dbReference>
<evidence type="ECO:0000256" key="1">
    <source>
        <dbReference type="SAM" id="MobiDB-lite"/>
    </source>
</evidence>
<proteinExistence type="predicted"/>
<accession>A0A9U5FVA3</accession>
<organism evidence="4 5">
    <name type="scientific">Derxia gummosa DSM 723</name>
    <dbReference type="NCBI Taxonomy" id="1121388"/>
    <lineage>
        <taxon>Bacteria</taxon>
        <taxon>Pseudomonadati</taxon>
        <taxon>Pseudomonadota</taxon>
        <taxon>Betaproteobacteria</taxon>
        <taxon>Burkholderiales</taxon>
        <taxon>Alcaligenaceae</taxon>
        <taxon>Derxia</taxon>
    </lineage>
</organism>
<keyword evidence="2" id="KW-1133">Transmembrane helix</keyword>
<dbReference type="GO" id="GO:0016020">
    <property type="term" value="C:membrane"/>
    <property type="evidence" value="ECO:0007669"/>
    <property type="project" value="InterPro"/>
</dbReference>
<dbReference type="InterPro" id="IPR000620">
    <property type="entry name" value="EamA_dom"/>
</dbReference>
<feature type="transmembrane region" description="Helical" evidence="2">
    <location>
        <begin position="210"/>
        <end position="232"/>
    </location>
</feature>
<dbReference type="AlphaFoldDB" id="A0A9U5FVA3"/>
<keyword evidence="4" id="KW-1185">Reference proteome</keyword>
<feature type="domain" description="EamA" evidence="3">
    <location>
        <begin position="180"/>
        <end position="315"/>
    </location>
</feature>
<keyword evidence="2" id="KW-0472">Membrane</keyword>
<feature type="transmembrane region" description="Helical" evidence="2">
    <location>
        <begin position="244"/>
        <end position="263"/>
    </location>
</feature>
<feature type="transmembrane region" description="Helical" evidence="2">
    <location>
        <begin position="148"/>
        <end position="165"/>
    </location>
</feature>
<evidence type="ECO:0000259" key="3">
    <source>
        <dbReference type="Pfam" id="PF00892"/>
    </source>
</evidence>
<dbReference type="RefSeq" id="WP_245591412.1">
    <property type="nucleotide sequence ID" value="NZ_KI519499.1"/>
</dbReference>
<feature type="transmembrane region" description="Helical" evidence="2">
    <location>
        <begin position="15"/>
        <end position="37"/>
    </location>
</feature>
<feature type="compositionally biased region" description="Low complexity" evidence="1">
    <location>
        <begin position="339"/>
        <end position="354"/>
    </location>
</feature>
<reference evidence="5" key="2">
    <citation type="submission" date="2025-08" db="UniProtKB">
        <authorList>
            <consortium name="RefSeq"/>
        </authorList>
    </citation>
    <scope>IDENTIFICATION</scope>
</reference>
<evidence type="ECO:0000313" key="4">
    <source>
        <dbReference type="Proteomes" id="UP000675920"/>
    </source>
</evidence>